<dbReference type="AlphaFoldDB" id="A0A6M4H716"/>
<evidence type="ECO:0000259" key="2">
    <source>
        <dbReference type="Pfam" id="PF07969"/>
    </source>
</evidence>
<evidence type="ECO:0000313" key="3">
    <source>
        <dbReference type="EMBL" id="QJR15421.1"/>
    </source>
</evidence>
<dbReference type="Gene3D" id="3.10.310.70">
    <property type="match status" value="1"/>
</dbReference>
<feature type="signal peptide" evidence="1">
    <location>
        <begin position="1"/>
        <end position="24"/>
    </location>
</feature>
<evidence type="ECO:0000313" key="4">
    <source>
        <dbReference type="Proteomes" id="UP000503096"/>
    </source>
</evidence>
<dbReference type="GO" id="GO:0016810">
    <property type="term" value="F:hydrolase activity, acting on carbon-nitrogen (but not peptide) bonds"/>
    <property type="evidence" value="ECO:0007669"/>
    <property type="project" value="InterPro"/>
</dbReference>
<dbReference type="Proteomes" id="UP000503096">
    <property type="component" value="Chromosome"/>
</dbReference>
<proteinExistence type="predicted"/>
<dbReference type="Pfam" id="PF07969">
    <property type="entry name" value="Amidohydro_3"/>
    <property type="match status" value="1"/>
</dbReference>
<dbReference type="KEGG" id="upl:DSM104440_02240"/>
<name>A0A6M4H716_9PROT</name>
<dbReference type="Gene3D" id="3.20.20.140">
    <property type="entry name" value="Metal-dependent hydrolases"/>
    <property type="match status" value="2"/>
</dbReference>
<dbReference type="EMBL" id="CP053073">
    <property type="protein sequence ID" value="QJR15421.1"/>
    <property type="molecule type" value="Genomic_DNA"/>
</dbReference>
<dbReference type="InterPro" id="IPR013108">
    <property type="entry name" value="Amidohydro_3"/>
</dbReference>
<feature type="chain" id="PRO_5026802272" description="Amidohydrolase 3 domain-containing protein" evidence="1">
    <location>
        <begin position="25"/>
        <end position="495"/>
    </location>
</feature>
<dbReference type="Gene3D" id="2.30.40.10">
    <property type="entry name" value="Urease, subunit C, domain 1"/>
    <property type="match status" value="2"/>
</dbReference>
<dbReference type="InterPro" id="IPR011059">
    <property type="entry name" value="Metal-dep_hydrolase_composite"/>
</dbReference>
<organism evidence="3 4">
    <name type="scientific">Usitatibacter palustris</name>
    <dbReference type="NCBI Taxonomy" id="2732487"/>
    <lineage>
        <taxon>Bacteria</taxon>
        <taxon>Pseudomonadati</taxon>
        <taxon>Pseudomonadota</taxon>
        <taxon>Betaproteobacteria</taxon>
        <taxon>Nitrosomonadales</taxon>
        <taxon>Usitatibacteraceae</taxon>
        <taxon>Usitatibacter</taxon>
    </lineage>
</organism>
<sequence length="495" mass="53322">MHSRWAGRILAVAMACACASASFAAEPVKTIRLLDEVRAQWATAQPARIFTARKILTGDPSHPEATAVAVGGGLVLALGSLESVTASLGDFPYDIDGRFEGKVIVPGFIDANADPVFAAIAFGSEVIAADDWKIPGRGARVARTPEQYLERIREAAAEPAARNETLFTWGYDARSHGALGREALDKASPQRAVVVWSRTGDALILNSAAIDKYAVSGDIPSDARFTGVAQETALRFIGRDLFSPRQFARGLHALREWLPAHGITTLAQRGALPRFAPQAVIHEALDDPLTTFRTYFIADGTAIFREATVAEENVLLRTQRFWTYGRGRVEWPLQQVALLAGNAADFDKAFRLYWRAEYQLHIRAGTVAESELALRILRARQAADPRPQHRTTVALPADAPPAIADELGRLGAVVSARVQGIPERPLAASKGLASITSTPAHAIQRENYIGSIKAGSYADFAILESEPPAGVTLPVDHLGIWGTVLGGRPQPAARK</sequence>
<reference evidence="3 4" key="1">
    <citation type="submission" date="2020-04" db="EMBL/GenBank/DDBJ databases">
        <title>Usitatibacter rugosus gen. nov., sp. nov. and Usitatibacter palustris sp. nov., novel members of Usitatibacteraceae fam. nov. within the order Nitrosomonadales isolated from soil.</title>
        <authorList>
            <person name="Huber K.J."/>
            <person name="Neumann-Schaal M."/>
            <person name="Geppert A."/>
            <person name="Luckner M."/>
            <person name="Wanner G."/>
            <person name="Overmann J."/>
        </authorList>
    </citation>
    <scope>NUCLEOTIDE SEQUENCE [LARGE SCALE GENOMIC DNA]</scope>
    <source>
        <strain evidence="3 4">Swamp67</strain>
    </source>
</reference>
<keyword evidence="4" id="KW-1185">Reference proteome</keyword>
<dbReference type="SUPFAM" id="SSF51338">
    <property type="entry name" value="Composite domain of metallo-dependent hydrolases"/>
    <property type="match status" value="1"/>
</dbReference>
<protein>
    <recommendedName>
        <fullName evidence="2">Amidohydrolase 3 domain-containing protein</fullName>
    </recommendedName>
</protein>
<evidence type="ECO:0000256" key="1">
    <source>
        <dbReference type="SAM" id="SignalP"/>
    </source>
</evidence>
<accession>A0A6M4H716</accession>
<keyword evidence="1" id="KW-0732">Signal</keyword>
<dbReference type="PANTHER" id="PTHR22642">
    <property type="entry name" value="IMIDAZOLONEPROPIONASE"/>
    <property type="match status" value="1"/>
</dbReference>
<feature type="domain" description="Amidohydrolase 3" evidence="2">
    <location>
        <begin position="314"/>
        <end position="489"/>
    </location>
</feature>
<gene>
    <name evidence="3" type="ORF">DSM104440_02240</name>
</gene>
<dbReference type="InParanoid" id="A0A6M4H716"/>
<dbReference type="PANTHER" id="PTHR22642:SF2">
    <property type="entry name" value="PROTEIN LONG AFTER FAR-RED 3"/>
    <property type="match status" value="1"/>
</dbReference>